<feature type="region of interest" description="Disordered" evidence="1">
    <location>
        <begin position="122"/>
        <end position="155"/>
    </location>
</feature>
<organism evidence="2 3">
    <name type="scientific">Lepidothrix coronata</name>
    <name type="common">blue-crowned manakin</name>
    <dbReference type="NCBI Taxonomy" id="321398"/>
    <lineage>
        <taxon>Eukaryota</taxon>
        <taxon>Metazoa</taxon>
        <taxon>Chordata</taxon>
        <taxon>Craniata</taxon>
        <taxon>Vertebrata</taxon>
        <taxon>Euteleostomi</taxon>
        <taxon>Archelosauria</taxon>
        <taxon>Archosauria</taxon>
        <taxon>Dinosauria</taxon>
        <taxon>Saurischia</taxon>
        <taxon>Theropoda</taxon>
        <taxon>Coelurosauria</taxon>
        <taxon>Aves</taxon>
        <taxon>Neognathae</taxon>
        <taxon>Neoaves</taxon>
        <taxon>Telluraves</taxon>
        <taxon>Australaves</taxon>
        <taxon>Passeriformes</taxon>
        <taxon>Pipridae</taxon>
        <taxon>Lepidothrix</taxon>
    </lineage>
</organism>
<feature type="compositionally biased region" description="Gly residues" evidence="1">
    <location>
        <begin position="122"/>
        <end position="133"/>
    </location>
</feature>
<proteinExistence type="predicted"/>
<evidence type="ECO:0000313" key="3">
    <source>
        <dbReference type="RefSeq" id="XP_017684970.1"/>
    </source>
</evidence>
<dbReference type="AlphaFoldDB" id="A0A6J0IE35"/>
<sequence length="155" mass="14438">MAGGPAPRRAGLAALLPLRSEGHPAPPRCAFAGRGLFNIGSASRAGCRAARAGGGGGGAAAENLPGAEASAGLRGAQPGGLRGAARRGEAVEARRGRAAVGSRGGSGGCACAEWGRGGNGPCARRGGAGGAEAGAGPAREGAGLPTPATSVAPGI</sequence>
<dbReference type="GeneID" id="108504471"/>
<evidence type="ECO:0000313" key="2">
    <source>
        <dbReference type="Proteomes" id="UP000504624"/>
    </source>
</evidence>
<feature type="compositionally biased region" description="Low complexity" evidence="1">
    <location>
        <begin position="134"/>
        <end position="143"/>
    </location>
</feature>
<dbReference type="Proteomes" id="UP000504624">
    <property type="component" value="Unplaced"/>
</dbReference>
<name>A0A6J0IE35_9PASS</name>
<accession>A0A6J0IE35</accession>
<evidence type="ECO:0000256" key="1">
    <source>
        <dbReference type="SAM" id="MobiDB-lite"/>
    </source>
</evidence>
<gene>
    <name evidence="3" type="primary">LOC108504471</name>
</gene>
<protein>
    <submittedName>
        <fullName evidence="3">Spidroin-1-like</fullName>
    </submittedName>
</protein>
<keyword evidence="2" id="KW-1185">Reference proteome</keyword>
<dbReference type="RefSeq" id="XP_017684970.1">
    <property type="nucleotide sequence ID" value="XM_017829481.1"/>
</dbReference>
<reference evidence="3" key="1">
    <citation type="submission" date="2025-08" db="UniProtKB">
        <authorList>
            <consortium name="RefSeq"/>
        </authorList>
    </citation>
    <scope>IDENTIFICATION</scope>
</reference>